<evidence type="ECO:0000313" key="4">
    <source>
        <dbReference type="EMBL" id="OGM98287.1"/>
    </source>
</evidence>
<dbReference type="EMBL" id="MGJB01000017">
    <property type="protein sequence ID" value="OGM98287.1"/>
    <property type="molecule type" value="Genomic_DNA"/>
</dbReference>
<dbReference type="PANTHER" id="PTHR11527">
    <property type="entry name" value="HEAT-SHOCK PROTEIN 20 FAMILY MEMBER"/>
    <property type="match status" value="1"/>
</dbReference>
<evidence type="ECO:0000256" key="2">
    <source>
        <dbReference type="RuleBase" id="RU003616"/>
    </source>
</evidence>
<evidence type="ECO:0000256" key="1">
    <source>
        <dbReference type="PROSITE-ProRule" id="PRU00285"/>
    </source>
</evidence>
<dbReference type="InterPro" id="IPR002068">
    <property type="entry name" value="A-crystallin/Hsp20_dom"/>
</dbReference>
<dbReference type="InterPro" id="IPR008978">
    <property type="entry name" value="HSP20-like_chaperone"/>
</dbReference>
<dbReference type="AlphaFoldDB" id="A0A1F8ECF8"/>
<feature type="domain" description="SHSP" evidence="3">
    <location>
        <begin position="23"/>
        <end position="133"/>
    </location>
</feature>
<dbReference type="PROSITE" id="PS01031">
    <property type="entry name" value="SHSP"/>
    <property type="match status" value="1"/>
</dbReference>
<organism evidence="4 5">
    <name type="scientific">Candidatus Yanofskybacteria bacterium RIFCSPHIGHO2_01_FULL_41_26</name>
    <dbReference type="NCBI Taxonomy" id="1802661"/>
    <lineage>
        <taxon>Bacteria</taxon>
        <taxon>Candidatus Yanofskyibacteriota</taxon>
    </lineage>
</organism>
<name>A0A1F8ECF8_9BACT</name>
<gene>
    <name evidence="4" type="ORF">A2649_03290</name>
</gene>
<dbReference type="InterPro" id="IPR031107">
    <property type="entry name" value="Small_HSP"/>
</dbReference>
<sequence>MEDYFEKNNNLEATLVSTKKEPRQESEGQLTIDVFQTEDDVVIQSTIAGVSDKDLDISVANDMVTIKGARTPEQKIKSSDYYYQELYWGPFSRSIILPVDIDADNAKASMKNGILTIRLPKLDRIRTKKIKVS</sequence>
<dbReference type="SUPFAM" id="SSF49764">
    <property type="entry name" value="HSP20-like chaperones"/>
    <property type="match status" value="1"/>
</dbReference>
<evidence type="ECO:0000259" key="3">
    <source>
        <dbReference type="PROSITE" id="PS01031"/>
    </source>
</evidence>
<dbReference type="Pfam" id="PF00011">
    <property type="entry name" value="HSP20"/>
    <property type="match status" value="1"/>
</dbReference>
<accession>A0A1F8ECF8</accession>
<dbReference type="Gene3D" id="2.60.40.790">
    <property type="match status" value="1"/>
</dbReference>
<comment type="similarity">
    <text evidence="1 2">Belongs to the small heat shock protein (HSP20) family.</text>
</comment>
<dbReference type="STRING" id="1802661.A2649_03290"/>
<reference evidence="4 5" key="1">
    <citation type="journal article" date="2016" name="Nat. Commun.">
        <title>Thousands of microbial genomes shed light on interconnected biogeochemical processes in an aquifer system.</title>
        <authorList>
            <person name="Anantharaman K."/>
            <person name="Brown C.T."/>
            <person name="Hug L.A."/>
            <person name="Sharon I."/>
            <person name="Castelle C.J."/>
            <person name="Probst A.J."/>
            <person name="Thomas B.C."/>
            <person name="Singh A."/>
            <person name="Wilkins M.J."/>
            <person name="Karaoz U."/>
            <person name="Brodie E.L."/>
            <person name="Williams K.H."/>
            <person name="Hubbard S.S."/>
            <person name="Banfield J.F."/>
        </authorList>
    </citation>
    <scope>NUCLEOTIDE SEQUENCE [LARGE SCALE GENOMIC DNA]</scope>
</reference>
<comment type="caution">
    <text evidence="4">The sequence shown here is derived from an EMBL/GenBank/DDBJ whole genome shotgun (WGS) entry which is preliminary data.</text>
</comment>
<protein>
    <recommendedName>
        <fullName evidence="3">SHSP domain-containing protein</fullName>
    </recommendedName>
</protein>
<dbReference type="CDD" id="cd06464">
    <property type="entry name" value="ACD_sHsps-like"/>
    <property type="match status" value="1"/>
</dbReference>
<evidence type="ECO:0000313" key="5">
    <source>
        <dbReference type="Proteomes" id="UP000176893"/>
    </source>
</evidence>
<dbReference type="Proteomes" id="UP000176893">
    <property type="component" value="Unassembled WGS sequence"/>
</dbReference>
<proteinExistence type="inferred from homology"/>